<dbReference type="STRING" id="390242.SAMN04488024_101291"/>
<dbReference type="Gene3D" id="3.30.2310.20">
    <property type="entry name" value="RelE-like"/>
    <property type="match status" value="1"/>
</dbReference>
<proteinExistence type="predicted"/>
<dbReference type="AlphaFoldDB" id="A0A1G6J038"/>
<accession>A0A1G6J038</accession>
<dbReference type="EMBL" id="FMZH01000001">
    <property type="protein sequence ID" value="SDC11655.1"/>
    <property type="molecule type" value="Genomic_DNA"/>
</dbReference>
<sequence>MGQYKVIISERAQKNLLTIQKSGDKASIKKIEKIIAELYVHPETGI</sequence>
<evidence type="ECO:0000313" key="2">
    <source>
        <dbReference type="Proteomes" id="UP000199455"/>
    </source>
</evidence>
<dbReference type="InterPro" id="IPR035093">
    <property type="entry name" value="RelE/ParE_toxin_dom_sf"/>
</dbReference>
<keyword evidence="2" id="KW-1185">Reference proteome</keyword>
<organism evidence="1 2">
    <name type="scientific">Pedobacter soli</name>
    <dbReference type="NCBI Taxonomy" id="390242"/>
    <lineage>
        <taxon>Bacteria</taxon>
        <taxon>Pseudomonadati</taxon>
        <taxon>Bacteroidota</taxon>
        <taxon>Sphingobacteriia</taxon>
        <taxon>Sphingobacteriales</taxon>
        <taxon>Sphingobacteriaceae</taxon>
        <taxon>Pedobacter</taxon>
    </lineage>
</organism>
<evidence type="ECO:0000313" key="1">
    <source>
        <dbReference type="EMBL" id="SDC11655.1"/>
    </source>
</evidence>
<gene>
    <name evidence="1" type="ORF">SAMN04488024_101291</name>
</gene>
<name>A0A1G6J038_9SPHI</name>
<dbReference type="Proteomes" id="UP000199455">
    <property type="component" value="Unassembled WGS sequence"/>
</dbReference>
<protein>
    <submittedName>
        <fullName evidence="1">Uncharacterized protein</fullName>
    </submittedName>
</protein>
<reference evidence="2" key="1">
    <citation type="submission" date="2016-10" db="EMBL/GenBank/DDBJ databases">
        <authorList>
            <person name="Varghese N."/>
            <person name="Submissions S."/>
        </authorList>
    </citation>
    <scope>NUCLEOTIDE SEQUENCE [LARGE SCALE GENOMIC DNA]</scope>
    <source>
        <strain evidence="2">DSM 18609</strain>
    </source>
</reference>